<name>A0A644ZQX0_9ZZZZ</name>
<feature type="transmembrane region" description="Helical" evidence="1">
    <location>
        <begin position="78"/>
        <end position="98"/>
    </location>
</feature>
<accession>A0A644ZQX0</accession>
<dbReference type="AlphaFoldDB" id="A0A644ZQX0"/>
<reference evidence="2" key="1">
    <citation type="submission" date="2019-08" db="EMBL/GenBank/DDBJ databases">
        <authorList>
            <person name="Kucharzyk K."/>
            <person name="Murdoch R.W."/>
            <person name="Higgins S."/>
            <person name="Loffler F."/>
        </authorList>
    </citation>
    <scope>NUCLEOTIDE SEQUENCE</scope>
</reference>
<protein>
    <submittedName>
        <fullName evidence="2">Uncharacterized protein</fullName>
    </submittedName>
</protein>
<keyword evidence="1" id="KW-0472">Membrane</keyword>
<dbReference type="EMBL" id="VSSQ01009220">
    <property type="protein sequence ID" value="MPM41033.1"/>
    <property type="molecule type" value="Genomic_DNA"/>
</dbReference>
<feature type="transmembrane region" description="Helical" evidence="1">
    <location>
        <begin position="12"/>
        <end position="33"/>
    </location>
</feature>
<organism evidence="2">
    <name type="scientific">bioreactor metagenome</name>
    <dbReference type="NCBI Taxonomy" id="1076179"/>
    <lineage>
        <taxon>unclassified sequences</taxon>
        <taxon>metagenomes</taxon>
        <taxon>ecological metagenomes</taxon>
    </lineage>
</organism>
<comment type="caution">
    <text evidence="2">The sequence shown here is derived from an EMBL/GenBank/DDBJ whole genome shotgun (WGS) entry which is preliminary data.</text>
</comment>
<feature type="transmembrane region" description="Helical" evidence="1">
    <location>
        <begin position="45"/>
        <end position="66"/>
    </location>
</feature>
<keyword evidence="1" id="KW-0812">Transmembrane</keyword>
<proteinExistence type="predicted"/>
<evidence type="ECO:0000256" key="1">
    <source>
        <dbReference type="SAM" id="Phobius"/>
    </source>
</evidence>
<keyword evidence="1" id="KW-1133">Transmembrane helix</keyword>
<sequence>MFISDTDTQKSHILKAGFVYLLVSLFCVIFGAVYEYFSHEVYSYYMLYAFAFPLAGGTLPLYALALGKSKYLPERLAWNLYNAGIAAFTVGSIFKGVLDIYGTTNALVHVYWYLGTTLCGTGFLLYLYGILAFRKKN</sequence>
<evidence type="ECO:0000313" key="2">
    <source>
        <dbReference type="EMBL" id="MPM41033.1"/>
    </source>
</evidence>
<gene>
    <name evidence="2" type="ORF">SDC9_87682</name>
</gene>
<feature type="transmembrane region" description="Helical" evidence="1">
    <location>
        <begin position="110"/>
        <end position="133"/>
    </location>
</feature>